<sequence>MTRVYAALLVVIVAAMDDAAVQVVGATLLQSVVVMTPMDARTRDAVPRVPTVALTAIAAHRAGTATGVQATEVPFAAARMDRRVLESNIPSSSVRMFPISFFNVTEFSIVNSFPAMW</sequence>
<accession>A0A8H7F4G7</accession>
<keyword evidence="1" id="KW-0732">Signal</keyword>
<name>A0A8H7F4G7_AGABI</name>
<dbReference type="AlphaFoldDB" id="A0A8H7F4G7"/>
<comment type="caution">
    <text evidence="2">The sequence shown here is derived from an EMBL/GenBank/DDBJ whole genome shotgun (WGS) entry which is preliminary data.</text>
</comment>
<dbReference type="Proteomes" id="UP000629468">
    <property type="component" value="Unassembled WGS sequence"/>
</dbReference>
<feature type="chain" id="PRO_5034083423" description="Secreted protein" evidence="1">
    <location>
        <begin position="27"/>
        <end position="117"/>
    </location>
</feature>
<reference evidence="2 3" key="1">
    <citation type="journal article" name="Sci. Rep.">
        <title>Telomere-to-telomere assembled and centromere annotated genomes of the two main subspecies of the button mushroom Agaricus bisporus reveal especially polymorphic chromosome ends.</title>
        <authorList>
            <person name="Sonnenberg A.S.M."/>
            <person name="Sedaghat-Telgerd N."/>
            <person name="Lavrijssen B."/>
            <person name="Ohm R.A."/>
            <person name="Hendrickx P.M."/>
            <person name="Scholtmeijer K."/>
            <person name="Baars J.J.P."/>
            <person name="van Peer A."/>
        </authorList>
    </citation>
    <scope>NUCLEOTIDE SEQUENCE [LARGE SCALE GENOMIC DNA]</scope>
    <source>
        <strain evidence="2 3">H119_p4</strain>
    </source>
</reference>
<dbReference type="EMBL" id="JABXXO010000006">
    <property type="protein sequence ID" value="KAF7776651.1"/>
    <property type="molecule type" value="Genomic_DNA"/>
</dbReference>
<feature type="signal peptide" evidence="1">
    <location>
        <begin position="1"/>
        <end position="26"/>
    </location>
</feature>
<organism evidence="2 3">
    <name type="scientific">Agaricus bisporus var. burnettii</name>
    <dbReference type="NCBI Taxonomy" id="192524"/>
    <lineage>
        <taxon>Eukaryota</taxon>
        <taxon>Fungi</taxon>
        <taxon>Dikarya</taxon>
        <taxon>Basidiomycota</taxon>
        <taxon>Agaricomycotina</taxon>
        <taxon>Agaricomycetes</taxon>
        <taxon>Agaricomycetidae</taxon>
        <taxon>Agaricales</taxon>
        <taxon>Agaricineae</taxon>
        <taxon>Agaricaceae</taxon>
        <taxon>Agaricus</taxon>
    </lineage>
</organism>
<evidence type="ECO:0008006" key="4">
    <source>
        <dbReference type="Google" id="ProtNLM"/>
    </source>
</evidence>
<evidence type="ECO:0000313" key="3">
    <source>
        <dbReference type="Proteomes" id="UP000629468"/>
    </source>
</evidence>
<gene>
    <name evidence="2" type="ORF">Agabi119p4_5044</name>
</gene>
<proteinExistence type="predicted"/>
<protein>
    <recommendedName>
        <fullName evidence="4">Secreted protein</fullName>
    </recommendedName>
</protein>
<evidence type="ECO:0000313" key="2">
    <source>
        <dbReference type="EMBL" id="KAF7776651.1"/>
    </source>
</evidence>
<evidence type="ECO:0000256" key="1">
    <source>
        <dbReference type="SAM" id="SignalP"/>
    </source>
</evidence>